<feature type="compositionally biased region" description="Polar residues" evidence="12">
    <location>
        <begin position="700"/>
        <end position="720"/>
    </location>
</feature>
<evidence type="ECO:0000256" key="5">
    <source>
        <dbReference type="ARBA" id="ARBA00022741"/>
    </source>
</evidence>
<feature type="region of interest" description="Disordered" evidence="12">
    <location>
        <begin position="879"/>
        <end position="915"/>
    </location>
</feature>
<dbReference type="RefSeq" id="XP_004991099.1">
    <property type="nucleotide sequence ID" value="XM_004991042.1"/>
</dbReference>
<evidence type="ECO:0000256" key="4">
    <source>
        <dbReference type="ARBA" id="ARBA00022692"/>
    </source>
</evidence>
<proteinExistence type="inferred from homology"/>
<feature type="domain" description="Potassium channel" evidence="14">
    <location>
        <begin position="197"/>
        <end position="264"/>
    </location>
</feature>
<feature type="compositionally biased region" description="Low complexity" evidence="12">
    <location>
        <begin position="677"/>
        <end position="699"/>
    </location>
</feature>
<comment type="subcellular location">
    <subcellularLocation>
        <location evidence="1">Membrane</location>
        <topology evidence="1">Multi-pass membrane protein</topology>
    </subcellularLocation>
</comment>
<dbReference type="OrthoDB" id="297496at2759"/>
<dbReference type="GO" id="GO:0030322">
    <property type="term" value="P:stabilization of membrane potential"/>
    <property type="evidence" value="ECO:0007669"/>
    <property type="project" value="TreeGrafter"/>
</dbReference>
<feature type="compositionally biased region" description="Basic and acidic residues" evidence="12">
    <location>
        <begin position="733"/>
        <end position="745"/>
    </location>
</feature>
<dbReference type="GO" id="GO:0005524">
    <property type="term" value="F:ATP binding"/>
    <property type="evidence" value="ECO:0007669"/>
    <property type="project" value="InterPro"/>
</dbReference>
<dbReference type="PANTHER" id="PTHR11003">
    <property type="entry name" value="POTASSIUM CHANNEL, SUBFAMILY K"/>
    <property type="match status" value="1"/>
</dbReference>
<feature type="transmembrane region" description="Helical" evidence="13">
    <location>
        <begin position="184"/>
        <end position="206"/>
    </location>
</feature>
<dbReference type="GeneID" id="16071661"/>
<keyword evidence="7 13" id="KW-1133">Transmembrane helix</keyword>
<keyword evidence="5" id="KW-0547">Nucleotide-binding</keyword>
<dbReference type="SUPFAM" id="SSF81324">
    <property type="entry name" value="Voltage-gated potassium channels"/>
    <property type="match status" value="2"/>
</dbReference>
<evidence type="ECO:0000313" key="16">
    <source>
        <dbReference type="Proteomes" id="UP000007799"/>
    </source>
</evidence>
<dbReference type="Proteomes" id="UP000007799">
    <property type="component" value="Unassembled WGS sequence"/>
</dbReference>
<feature type="region of interest" description="Disordered" evidence="12">
    <location>
        <begin position="768"/>
        <end position="859"/>
    </location>
</feature>
<dbReference type="InterPro" id="IPR027417">
    <property type="entry name" value="P-loop_NTPase"/>
</dbReference>
<dbReference type="Pfam" id="PF07885">
    <property type="entry name" value="Ion_trans_2"/>
    <property type="match status" value="2"/>
</dbReference>
<dbReference type="PANTHER" id="PTHR11003:SF291">
    <property type="entry name" value="IP11374P"/>
    <property type="match status" value="1"/>
</dbReference>
<evidence type="ECO:0000256" key="8">
    <source>
        <dbReference type="ARBA" id="ARBA00023065"/>
    </source>
</evidence>
<feature type="transmembrane region" description="Helical" evidence="13">
    <location>
        <begin position="218"/>
        <end position="237"/>
    </location>
</feature>
<gene>
    <name evidence="15" type="ORF">PTSG_08078</name>
</gene>
<comment type="similarity">
    <text evidence="11">Belongs to the two pore domain potassium channel (TC 1.A.1.8) family.</text>
</comment>
<dbReference type="Gene3D" id="3.40.50.300">
    <property type="entry name" value="P-loop containing nucleotide triphosphate hydrolases"/>
    <property type="match status" value="1"/>
</dbReference>
<feature type="compositionally biased region" description="Gly residues" evidence="12">
    <location>
        <begin position="775"/>
        <end position="784"/>
    </location>
</feature>
<dbReference type="KEGG" id="sre:PTSG_08078"/>
<feature type="compositionally biased region" description="Basic residues" evidence="12">
    <location>
        <begin position="997"/>
        <end position="1012"/>
    </location>
</feature>
<evidence type="ECO:0000256" key="10">
    <source>
        <dbReference type="ARBA" id="ARBA00023303"/>
    </source>
</evidence>
<dbReference type="InterPro" id="IPR000850">
    <property type="entry name" value="Adenylat/UMP-CMP_kin"/>
</dbReference>
<dbReference type="GO" id="GO:0006139">
    <property type="term" value="P:nucleobase-containing compound metabolic process"/>
    <property type="evidence" value="ECO:0007669"/>
    <property type="project" value="InterPro"/>
</dbReference>
<keyword evidence="3" id="KW-0808">Transferase</keyword>
<protein>
    <recommendedName>
        <fullName evidence="14">Potassium channel domain-containing protein</fullName>
    </recommendedName>
</protein>
<dbReference type="SUPFAM" id="SSF52540">
    <property type="entry name" value="P-loop containing nucleoside triphosphate hydrolases"/>
    <property type="match status" value="1"/>
</dbReference>
<evidence type="ECO:0000259" key="14">
    <source>
        <dbReference type="Pfam" id="PF07885"/>
    </source>
</evidence>
<dbReference type="InterPro" id="IPR013099">
    <property type="entry name" value="K_chnl_dom"/>
</dbReference>
<accession>F2UHX8</accession>
<feature type="region of interest" description="Disordered" evidence="12">
    <location>
        <begin position="974"/>
        <end position="1135"/>
    </location>
</feature>
<feature type="compositionally biased region" description="Low complexity" evidence="12">
    <location>
        <begin position="1114"/>
        <end position="1126"/>
    </location>
</feature>
<keyword evidence="2 11" id="KW-0813">Transport</keyword>
<dbReference type="CDD" id="cd01428">
    <property type="entry name" value="ADK"/>
    <property type="match status" value="1"/>
</dbReference>
<feature type="transmembrane region" description="Helical" evidence="13">
    <location>
        <begin position="23"/>
        <end position="45"/>
    </location>
</feature>
<evidence type="ECO:0000256" key="12">
    <source>
        <dbReference type="SAM" id="MobiDB-lite"/>
    </source>
</evidence>
<evidence type="ECO:0000256" key="1">
    <source>
        <dbReference type="ARBA" id="ARBA00004141"/>
    </source>
</evidence>
<dbReference type="AlphaFoldDB" id="F2UHX8"/>
<keyword evidence="6" id="KW-0418">Kinase</keyword>
<dbReference type="GO" id="GO:0022841">
    <property type="term" value="F:potassium ion leak channel activity"/>
    <property type="evidence" value="ECO:0007669"/>
    <property type="project" value="TreeGrafter"/>
</dbReference>
<feature type="transmembrane region" description="Helical" evidence="13">
    <location>
        <begin position="136"/>
        <end position="154"/>
    </location>
</feature>
<feature type="region of interest" description="Disordered" evidence="12">
    <location>
        <begin position="493"/>
        <end position="756"/>
    </location>
</feature>
<name>F2UHX8_SALR5</name>
<evidence type="ECO:0000256" key="3">
    <source>
        <dbReference type="ARBA" id="ARBA00022679"/>
    </source>
</evidence>
<feature type="compositionally biased region" description="Low complexity" evidence="12">
    <location>
        <begin position="1080"/>
        <end position="1090"/>
    </location>
</feature>
<evidence type="ECO:0000256" key="2">
    <source>
        <dbReference type="ARBA" id="ARBA00022448"/>
    </source>
</evidence>
<feature type="compositionally biased region" description="Low complexity" evidence="12">
    <location>
        <begin position="1027"/>
        <end position="1042"/>
    </location>
</feature>
<feature type="transmembrane region" description="Helical" evidence="13">
    <location>
        <begin position="103"/>
        <end position="124"/>
    </location>
</feature>
<dbReference type="eggNOG" id="KOG3079">
    <property type="taxonomic scope" value="Eukaryota"/>
</dbReference>
<evidence type="ECO:0000256" key="9">
    <source>
        <dbReference type="ARBA" id="ARBA00023136"/>
    </source>
</evidence>
<feature type="compositionally biased region" description="Low complexity" evidence="12">
    <location>
        <begin position="606"/>
        <end position="618"/>
    </location>
</feature>
<reference evidence="15" key="1">
    <citation type="submission" date="2009-08" db="EMBL/GenBank/DDBJ databases">
        <title>Annotation of Salpingoeca rosetta.</title>
        <authorList>
            <consortium name="The Broad Institute Genome Sequencing Platform"/>
            <person name="Russ C."/>
            <person name="Cuomo C."/>
            <person name="Burger G."/>
            <person name="Gray M.W."/>
            <person name="Holland P.W.H."/>
            <person name="King N."/>
            <person name="Lang F.B.F."/>
            <person name="Roger A.J."/>
            <person name="Ruiz-Trillo I."/>
            <person name="Young S.K."/>
            <person name="Zeng Q."/>
            <person name="Gargeya S."/>
            <person name="Alvarado L."/>
            <person name="Berlin A."/>
            <person name="Chapman S.B."/>
            <person name="Chen Z."/>
            <person name="Freedman E."/>
            <person name="Gellesch M."/>
            <person name="Goldberg J."/>
            <person name="Griggs A."/>
            <person name="Gujja S."/>
            <person name="Heilman E."/>
            <person name="Heiman D."/>
            <person name="Howarth C."/>
            <person name="Mehta T."/>
            <person name="Neiman D."/>
            <person name="Pearson M."/>
            <person name="Roberts A."/>
            <person name="Saif S."/>
            <person name="Shea T."/>
            <person name="Shenoy N."/>
            <person name="Sisk P."/>
            <person name="Stolte C."/>
            <person name="Sykes S."/>
            <person name="White J."/>
            <person name="Yandava C."/>
            <person name="Haas B."/>
            <person name="Nusbaum C."/>
            <person name="Birren B."/>
        </authorList>
    </citation>
    <scope>NUCLEOTIDE SEQUENCE [LARGE SCALE GENOMIC DNA]</scope>
    <source>
        <strain evidence="15">ATCC 50818</strain>
    </source>
</reference>
<keyword evidence="9 13" id="KW-0472">Membrane</keyword>
<evidence type="ECO:0000256" key="13">
    <source>
        <dbReference type="SAM" id="Phobius"/>
    </source>
</evidence>
<feature type="compositionally biased region" description="Polar residues" evidence="12">
    <location>
        <begin position="493"/>
        <end position="506"/>
    </location>
</feature>
<keyword evidence="4 11" id="KW-0812">Transmembrane</keyword>
<dbReference type="InterPro" id="IPR003280">
    <property type="entry name" value="2pore_dom_K_chnl"/>
</dbReference>
<dbReference type="GO" id="GO:0005886">
    <property type="term" value="C:plasma membrane"/>
    <property type="evidence" value="ECO:0007669"/>
    <property type="project" value="TreeGrafter"/>
</dbReference>
<dbReference type="Pfam" id="PF00406">
    <property type="entry name" value="ADK"/>
    <property type="match status" value="1"/>
</dbReference>
<dbReference type="EMBL" id="GL832975">
    <property type="protein sequence ID" value="EGD76727.1"/>
    <property type="molecule type" value="Genomic_DNA"/>
</dbReference>
<evidence type="ECO:0000313" key="15">
    <source>
        <dbReference type="EMBL" id="EGD76727.1"/>
    </source>
</evidence>
<dbReference type="GO" id="GO:0015271">
    <property type="term" value="F:outward rectifier potassium channel activity"/>
    <property type="evidence" value="ECO:0007669"/>
    <property type="project" value="TreeGrafter"/>
</dbReference>
<feature type="compositionally biased region" description="Basic and acidic residues" evidence="12">
    <location>
        <begin position="1061"/>
        <end position="1079"/>
    </location>
</feature>
<feature type="compositionally biased region" description="Basic residues" evidence="12">
    <location>
        <begin position="883"/>
        <end position="898"/>
    </location>
</feature>
<feature type="compositionally biased region" description="Basic and acidic residues" evidence="12">
    <location>
        <begin position="846"/>
        <end position="858"/>
    </location>
</feature>
<keyword evidence="8 11" id="KW-0406">Ion transport</keyword>
<feature type="compositionally biased region" description="Low complexity" evidence="12">
    <location>
        <begin position="809"/>
        <end position="818"/>
    </location>
</feature>
<feature type="transmembrane region" description="Helical" evidence="13">
    <location>
        <begin position="244"/>
        <end position="269"/>
    </location>
</feature>
<evidence type="ECO:0000256" key="6">
    <source>
        <dbReference type="ARBA" id="ARBA00022777"/>
    </source>
</evidence>
<dbReference type="GO" id="GO:0019205">
    <property type="term" value="F:nucleobase-containing compound kinase activity"/>
    <property type="evidence" value="ECO:0007669"/>
    <property type="project" value="InterPro"/>
</dbReference>
<feature type="domain" description="Potassium channel" evidence="14">
    <location>
        <begin position="101"/>
        <end position="158"/>
    </location>
</feature>
<sequence>MISIAALNQHVDDEEKVHTCWQFPTKILCLFLVGWSYLLIGGAVFSHLEKGEELSAERQYLGAIDNAIADGNFTTNQTQVLMNLLDTLDELRSTAVNIGKTDWSFVGATYFATTAVTTIGYGWIAPKTVGGRVFCILYSVIGIPLVFYMFAYLGRKMMDIIGFRISSLREGSEYKRKQLQSDSVVLPMFVALFIAALLISVFAIAFTYTETWTYFESFYFVFITMTTIGFGDFVPTYRDHPVPLILQVFGIFLALSVYSYLINVAIVLVTRLVHNVTRKSLSRMDIRGTGHIGPAEFVYCLLGRTQDRRLRYQAQLLDAVLQKDLDYTARAAILQEWGQAVALGFKHLQLPRGLKLYIVLGGPASGKTLMCKKLASKYGLERIDVERLILLEVLSETGRGRAIESLINHGCVLPKQVILDLIISRLKKLPPNCSCILDGFPLDVHQARFLEQECKYAERVFLLQCSDELLEERLFQMDRSVVFGIRALLGPRLQSQPSSPHATTEQPRARGVGGGHGQSHLQGRESLLSAESPSASLEDNNDADNGNGRRKRSSRDKAVGTGVGRWAQRMEATGVDVAHERSTSMLINGQPESIREEDEGGGDGGDATAETITTAASGGEHDGHQPSKSRVRSTHAAPPTIAETAIGSNSARGSHGASRVVVKKNGHSSDGRPPMLPYTAPATATTRTSPPTTTTTAGTSVNDESPATLSTAESINTRSQHGSNTGGGHKGHGRSERGSSGDGKRGFLQRQPKHSVSIEIEDLEGRVHEEPHGSSGVGHGGHGVSGVQTEALEQVVESRSTQEQDGVGSSVSRISSSSQLRPNVSALVKSRSMDTDNRPRRTRLRRSSEDSSGRRELSHVASRNSLFFQGLLREIKASTPTATKKKWRKAKSPSRRHSLSPEDMPHASVSSQPPEVLDEFNDDLLRRWQENKVALRDYFQSHLHEIDAEQSIDDTFESLCRAFESSQDSSFLEDFSTLSGNFPMPGATYPEQPSGRRASKAALKRGQHHRRDKNTSASGSRVGRGDASNPTAATNASATTHAVGDGSKPSSAAGARRRGGHRDDGGGGGGDRGDGDARESAVATSAAATGTAGGELIGPQTSRPSSHASHRQLSRSTSLPSHPSSPDTQAEIIVL</sequence>
<dbReference type="InParanoid" id="F2UHX8"/>
<organism evidence="16">
    <name type="scientific">Salpingoeca rosetta (strain ATCC 50818 / BSB-021)</name>
    <dbReference type="NCBI Taxonomy" id="946362"/>
    <lineage>
        <taxon>Eukaryota</taxon>
        <taxon>Choanoflagellata</taxon>
        <taxon>Craspedida</taxon>
        <taxon>Salpingoecidae</taxon>
        <taxon>Salpingoeca</taxon>
    </lineage>
</organism>
<dbReference type="PRINTS" id="PR01333">
    <property type="entry name" value="2POREKCHANEL"/>
</dbReference>
<keyword evidence="16" id="KW-1185">Reference proteome</keyword>
<dbReference type="Gene3D" id="1.10.287.70">
    <property type="match status" value="1"/>
</dbReference>
<dbReference type="eggNOG" id="KOG4404">
    <property type="taxonomic scope" value="Eukaryota"/>
</dbReference>
<evidence type="ECO:0000256" key="7">
    <source>
        <dbReference type="ARBA" id="ARBA00022989"/>
    </source>
</evidence>
<dbReference type="STRING" id="946362.F2UHX8"/>
<evidence type="ECO:0000256" key="11">
    <source>
        <dbReference type="RuleBase" id="RU003857"/>
    </source>
</evidence>
<keyword evidence="10 11" id="KW-0407">Ion channel</keyword>
<feature type="compositionally biased region" description="Low complexity" evidence="12">
    <location>
        <begin position="525"/>
        <end position="546"/>
    </location>
</feature>